<dbReference type="InterPro" id="IPR036322">
    <property type="entry name" value="WD40_repeat_dom_sf"/>
</dbReference>
<name>A0A9K3HWH0_HELAN</name>
<dbReference type="EMBL" id="MNCJ02000325">
    <property type="protein sequence ID" value="KAF5785445.1"/>
    <property type="molecule type" value="Genomic_DNA"/>
</dbReference>
<dbReference type="GO" id="GO:0031931">
    <property type="term" value="C:TORC1 complex"/>
    <property type="evidence" value="ECO:0007669"/>
    <property type="project" value="InterPro"/>
</dbReference>
<dbReference type="PANTHER" id="PTHR12848">
    <property type="entry name" value="REGULATORY-ASSOCIATED PROTEIN OF MTOR"/>
    <property type="match status" value="1"/>
</dbReference>
<proteinExistence type="predicted"/>
<dbReference type="PANTHER" id="PTHR12848:SF16">
    <property type="entry name" value="REGULATORY-ASSOCIATED PROTEIN OF MTOR"/>
    <property type="match status" value="1"/>
</dbReference>
<evidence type="ECO:0000313" key="2">
    <source>
        <dbReference type="Proteomes" id="UP000215914"/>
    </source>
</evidence>
<protein>
    <submittedName>
        <fullName evidence="1">Transcription factor WD40-like family</fullName>
    </submittedName>
</protein>
<dbReference type="AlphaFoldDB" id="A0A9K3HWH0"/>
<organism evidence="1 2">
    <name type="scientific">Helianthus annuus</name>
    <name type="common">Common sunflower</name>
    <dbReference type="NCBI Taxonomy" id="4232"/>
    <lineage>
        <taxon>Eukaryota</taxon>
        <taxon>Viridiplantae</taxon>
        <taxon>Streptophyta</taxon>
        <taxon>Embryophyta</taxon>
        <taxon>Tracheophyta</taxon>
        <taxon>Spermatophyta</taxon>
        <taxon>Magnoliopsida</taxon>
        <taxon>eudicotyledons</taxon>
        <taxon>Gunneridae</taxon>
        <taxon>Pentapetalae</taxon>
        <taxon>asterids</taxon>
        <taxon>campanulids</taxon>
        <taxon>Asterales</taxon>
        <taxon>Asteraceae</taxon>
        <taxon>Asteroideae</taxon>
        <taxon>Heliantheae alliance</taxon>
        <taxon>Heliantheae</taxon>
        <taxon>Helianthus</taxon>
    </lineage>
</organism>
<keyword evidence="2" id="KW-1185">Reference proteome</keyword>
<gene>
    <name evidence="1" type="ORF">HanXRQr2_Chr10g0428751</name>
</gene>
<dbReference type="Proteomes" id="UP000215914">
    <property type="component" value="Unassembled WGS sequence"/>
</dbReference>
<dbReference type="SUPFAM" id="SSF50978">
    <property type="entry name" value="WD40 repeat-like"/>
    <property type="match status" value="1"/>
</dbReference>
<dbReference type="InterPro" id="IPR015943">
    <property type="entry name" value="WD40/YVTN_repeat-like_dom_sf"/>
</dbReference>
<reference evidence="1" key="1">
    <citation type="journal article" date="2017" name="Nature">
        <title>The sunflower genome provides insights into oil metabolism, flowering and Asterid evolution.</title>
        <authorList>
            <person name="Badouin H."/>
            <person name="Gouzy J."/>
            <person name="Grassa C.J."/>
            <person name="Murat F."/>
            <person name="Staton S.E."/>
            <person name="Cottret L."/>
            <person name="Lelandais-Briere C."/>
            <person name="Owens G.L."/>
            <person name="Carrere S."/>
            <person name="Mayjonade B."/>
            <person name="Legrand L."/>
            <person name="Gill N."/>
            <person name="Kane N.C."/>
            <person name="Bowers J.E."/>
            <person name="Hubner S."/>
            <person name="Bellec A."/>
            <person name="Berard A."/>
            <person name="Berges H."/>
            <person name="Blanchet N."/>
            <person name="Boniface M.C."/>
            <person name="Brunel D."/>
            <person name="Catrice O."/>
            <person name="Chaidir N."/>
            <person name="Claudel C."/>
            <person name="Donnadieu C."/>
            <person name="Faraut T."/>
            <person name="Fievet G."/>
            <person name="Helmstetter N."/>
            <person name="King M."/>
            <person name="Knapp S.J."/>
            <person name="Lai Z."/>
            <person name="Le Paslier M.C."/>
            <person name="Lippi Y."/>
            <person name="Lorenzon L."/>
            <person name="Mandel J.R."/>
            <person name="Marage G."/>
            <person name="Marchand G."/>
            <person name="Marquand E."/>
            <person name="Bret-Mestries E."/>
            <person name="Morien E."/>
            <person name="Nambeesan S."/>
            <person name="Nguyen T."/>
            <person name="Pegot-Espagnet P."/>
            <person name="Pouilly N."/>
            <person name="Raftis F."/>
            <person name="Sallet E."/>
            <person name="Schiex T."/>
            <person name="Thomas J."/>
            <person name="Vandecasteele C."/>
            <person name="Vares D."/>
            <person name="Vear F."/>
            <person name="Vautrin S."/>
            <person name="Crespi M."/>
            <person name="Mangin B."/>
            <person name="Burke J.M."/>
            <person name="Salse J."/>
            <person name="Munos S."/>
            <person name="Vincourt P."/>
            <person name="Rieseberg L.H."/>
            <person name="Langlade N.B."/>
        </authorList>
    </citation>
    <scope>NUCLEOTIDE SEQUENCE</scope>
    <source>
        <tissue evidence="1">Leaves</tissue>
    </source>
</reference>
<reference evidence="1" key="2">
    <citation type="submission" date="2020-06" db="EMBL/GenBank/DDBJ databases">
        <title>Helianthus annuus Genome sequencing and assembly Release 2.</title>
        <authorList>
            <person name="Gouzy J."/>
            <person name="Langlade N."/>
            <person name="Munos S."/>
        </authorList>
    </citation>
    <scope>NUCLEOTIDE SEQUENCE</scope>
    <source>
        <tissue evidence="1">Leaves</tissue>
    </source>
</reference>
<evidence type="ECO:0000313" key="1">
    <source>
        <dbReference type="EMBL" id="KAF5785445.1"/>
    </source>
</evidence>
<dbReference type="Gramene" id="mRNA:HanXRQr2_Chr10g0428751">
    <property type="protein sequence ID" value="mRNA:HanXRQr2_Chr10g0428751"/>
    <property type="gene ID" value="HanXRQr2_Chr10g0428751"/>
</dbReference>
<dbReference type="GO" id="GO:0031929">
    <property type="term" value="P:TOR signaling"/>
    <property type="evidence" value="ECO:0007669"/>
    <property type="project" value="InterPro"/>
</dbReference>
<accession>A0A9K3HWH0</accession>
<comment type="caution">
    <text evidence="1">The sequence shown here is derived from an EMBL/GenBank/DDBJ whole genome shotgun (WGS) entry which is preliminary data.</text>
</comment>
<sequence length="285" mass="31442">MTPDSLVNTTEGFSVNFRSMGLGLADPILHDHHASPPDPIFLPKSTIYNRSCTRFSKPFLTPAEDFPATRNERVKVALQRINKCQRYSGCNLHNAIARWDTHFQTGAQTLLLHPFSPFLIASDDAGGGGGCIRIWDYEEATLLNSFNNHESPGKEISKLCLVNEFVACDGNVRVWKDYTIKCKQKLVTAFSSIHGVTVRSVNPVVDWQQQSGYMYASGGISSTMVWDLNKEQLLSSIPLSSVCSISALAASQVHGGQFAAGFMDGSVRLYDIRTHKGYVLVQHGK</sequence>
<dbReference type="InterPro" id="IPR004083">
    <property type="entry name" value="Raptor"/>
</dbReference>
<dbReference type="Gene3D" id="2.130.10.10">
    <property type="entry name" value="YVTN repeat-like/Quinoprotein amine dehydrogenase"/>
    <property type="match status" value="1"/>
</dbReference>